<dbReference type="EC" id="1.14.13.-" evidence="8"/>
<keyword evidence="6" id="KW-0411">Iron-sulfur</keyword>
<dbReference type="GO" id="GO:0016705">
    <property type="term" value="F:oxidoreductase activity, acting on paired donors, with incorporation or reduction of molecular oxygen"/>
    <property type="evidence" value="ECO:0007669"/>
    <property type="project" value="UniProtKB-ARBA"/>
</dbReference>
<feature type="domain" description="Rieske" evidence="7">
    <location>
        <begin position="33"/>
        <end position="142"/>
    </location>
</feature>
<evidence type="ECO:0000256" key="6">
    <source>
        <dbReference type="ARBA" id="ARBA00023014"/>
    </source>
</evidence>
<evidence type="ECO:0000256" key="1">
    <source>
        <dbReference type="ARBA" id="ARBA00001962"/>
    </source>
</evidence>
<keyword evidence="5" id="KW-0408">Iron</keyword>
<dbReference type="Pfam" id="PF00848">
    <property type="entry name" value="Ring_hydroxyl_A"/>
    <property type="match status" value="1"/>
</dbReference>
<reference evidence="8" key="1">
    <citation type="submission" date="2024-07" db="EMBL/GenBank/DDBJ databases">
        <authorList>
            <person name="Kim Y.J."/>
            <person name="Jeong J.Y."/>
        </authorList>
    </citation>
    <scope>NUCLEOTIDE SEQUENCE</scope>
    <source>
        <strain evidence="8">GIHE-MW2</strain>
    </source>
</reference>
<dbReference type="SUPFAM" id="SSF55961">
    <property type="entry name" value="Bet v1-like"/>
    <property type="match status" value="1"/>
</dbReference>
<dbReference type="SUPFAM" id="SSF50022">
    <property type="entry name" value="ISP domain"/>
    <property type="match status" value="1"/>
</dbReference>
<evidence type="ECO:0000256" key="3">
    <source>
        <dbReference type="ARBA" id="ARBA00022723"/>
    </source>
</evidence>
<accession>A0AAU8JHU0</accession>
<keyword evidence="4 8" id="KW-0560">Oxidoreductase</keyword>
<dbReference type="Gene3D" id="2.102.10.10">
    <property type="entry name" value="Rieske [2Fe-2S] iron-sulphur domain"/>
    <property type="match status" value="1"/>
</dbReference>
<evidence type="ECO:0000256" key="5">
    <source>
        <dbReference type="ARBA" id="ARBA00023004"/>
    </source>
</evidence>
<dbReference type="PRINTS" id="PR00090">
    <property type="entry name" value="RNGDIOXGNASE"/>
</dbReference>
<dbReference type="InterPro" id="IPR001663">
    <property type="entry name" value="Rng_hydr_dOase-A"/>
</dbReference>
<proteinExistence type="predicted"/>
<name>A0AAU8JHU0_9CYAN</name>
<dbReference type="Gene3D" id="3.90.380.10">
    <property type="entry name" value="Naphthalene 1,2-dioxygenase Alpha Subunit, Chain A, domain 1"/>
    <property type="match status" value="2"/>
</dbReference>
<evidence type="ECO:0000313" key="8">
    <source>
        <dbReference type="EMBL" id="XCM37698.1"/>
    </source>
</evidence>
<dbReference type="GO" id="GO:0005506">
    <property type="term" value="F:iron ion binding"/>
    <property type="evidence" value="ECO:0007669"/>
    <property type="project" value="InterPro"/>
</dbReference>
<comment type="cofactor">
    <cofactor evidence="1">
        <name>Fe cation</name>
        <dbReference type="ChEBI" id="CHEBI:24875"/>
    </cofactor>
</comment>
<keyword evidence="3" id="KW-0479">Metal-binding</keyword>
<dbReference type="InterPro" id="IPR015879">
    <property type="entry name" value="Ring_hydroxy_dOase_asu_C_dom"/>
</dbReference>
<dbReference type="GO" id="GO:0051213">
    <property type="term" value="F:dioxygenase activity"/>
    <property type="evidence" value="ECO:0007669"/>
    <property type="project" value="UniProtKB-KW"/>
</dbReference>
<dbReference type="AlphaFoldDB" id="A0AAU8JHU0"/>
<dbReference type="InterPro" id="IPR036922">
    <property type="entry name" value="Rieske_2Fe-2S_sf"/>
</dbReference>
<dbReference type="GO" id="GO:0051537">
    <property type="term" value="F:2 iron, 2 sulfur cluster binding"/>
    <property type="evidence" value="ECO:0007669"/>
    <property type="project" value="UniProtKB-KW"/>
</dbReference>
<evidence type="ECO:0000256" key="4">
    <source>
        <dbReference type="ARBA" id="ARBA00023002"/>
    </source>
</evidence>
<dbReference type="CDD" id="cd03469">
    <property type="entry name" value="Rieske_RO_Alpha_N"/>
    <property type="match status" value="1"/>
</dbReference>
<dbReference type="CDD" id="cd00680">
    <property type="entry name" value="RHO_alpha_C"/>
    <property type="match status" value="1"/>
</dbReference>
<dbReference type="RefSeq" id="WP_054468688.1">
    <property type="nucleotide sequence ID" value="NZ_CP159837.1"/>
</dbReference>
<organism evidence="8">
    <name type="scientific">Planktothricoides raciborskii GIHE-MW2</name>
    <dbReference type="NCBI Taxonomy" id="2792601"/>
    <lineage>
        <taxon>Bacteria</taxon>
        <taxon>Bacillati</taxon>
        <taxon>Cyanobacteriota</taxon>
        <taxon>Cyanophyceae</taxon>
        <taxon>Oscillatoriophycideae</taxon>
        <taxon>Oscillatoriales</taxon>
        <taxon>Oscillatoriaceae</taxon>
        <taxon>Planktothricoides</taxon>
    </lineage>
</organism>
<dbReference type="GO" id="GO:0004497">
    <property type="term" value="F:monooxygenase activity"/>
    <property type="evidence" value="ECO:0007669"/>
    <property type="project" value="UniProtKB-ARBA"/>
</dbReference>
<dbReference type="PROSITE" id="PS51296">
    <property type="entry name" value="RIESKE"/>
    <property type="match status" value="1"/>
</dbReference>
<dbReference type="EMBL" id="CP159837">
    <property type="protein sequence ID" value="XCM37698.1"/>
    <property type="molecule type" value="Genomic_DNA"/>
</dbReference>
<protein>
    <submittedName>
        <fullName evidence="8">Aromatic ring-hydroxylating dioxygenase subunit alpha</fullName>
        <ecNumber evidence="8">1.14.13.-</ecNumber>
    </submittedName>
</protein>
<dbReference type="Pfam" id="PF00355">
    <property type="entry name" value="Rieske"/>
    <property type="match status" value="1"/>
</dbReference>
<dbReference type="PANTHER" id="PTHR43756:SF5">
    <property type="entry name" value="CHOLINE MONOOXYGENASE, CHLOROPLASTIC"/>
    <property type="match status" value="1"/>
</dbReference>
<dbReference type="InterPro" id="IPR017941">
    <property type="entry name" value="Rieske_2Fe-2S"/>
</dbReference>
<evidence type="ECO:0000259" key="7">
    <source>
        <dbReference type="PROSITE" id="PS51296"/>
    </source>
</evidence>
<keyword evidence="8" id="KW-0223">Dioxygenase</keyword>
<evidence type="ECO:0000256" key="2">
    <source>
        <dbReference type="ARBA" id="ARBA00022714"/>
    </source>
</evidence>
<keyword evidence="2" id="KW-0001">2Fe-2S</keyword>
<sequence>MLLQTKHLGLPSQYYTDAEIFAKEMKTLWRNTWQLVGRQETIPEPGDYLTYTLGEEPIFVVRATDGSLKAMHNLCPHRGAKLLEGEGSCAHHKITCPYHAWTYNLDGHLLGITKPKLFPNFDKSKIRLVPAQVGTWGGFIFVNPNAEAESLEDYLAEMPAFLENYDQDWNNLREVDRWFYDQPINWKLIVENYVEDYHFEAVHSQGFGTVYDSDNIRSLPTGRHLRIKVPYTNNQGGEFFTSFSESGKSSHQGYIFPNMMLNPHKKFLSVFHLIPIDAKHTRVEIIIYQSPTQFADIPYRKNEFRKGFDVLMEEDFSICRQIQAGINSRAYQVVQLAQDHELGVAHFQNVLSEYI</sequence>
<dbReference type="PANTHER" id="PTHR43756">
    <property type="entry name" value="CHOLINE MONOOXYGENASE, CHLOROPLASTIC"/>
    <property type="match status" value="1"/>
</dbReference>
<gene>
    <name evidence="8" type="ORF">ABWT76_000483</name>
</gene>